<feature type="compositionally biased region" description="Low complexity" evidence="1">
    <location>
        <begin position="440"/>
        <end position="457"/>
    </location>
</feature>
<feature type="compositionally biased region" description="Low complexity" evidence="1">
    <location>
        <begin position="399"/>
        <end position="411"/>
    </location>
</feature>
<dbReference type="AlphaFoldDB" id="A0A512IT44"/>
<dbReference type="Pfam" id="PF01476">
    <property type="entry name" value="LysM"/>
    <property type="match status" value="1"/>
</dbReference>
<feature type="region of interest" description="Disordered" evidence="1">
    <location>
        <begin position="209"/>
        <end position="260"/>
    </location>
</feature>
<dbReference type="PROSITE" id="PS51782">
    <property type="entry name" value="LYSM"/>
    <property type="match status" value="1"/>
</dbReference>
<dbReference type="InterPro" id="IPR036779">
    <property type="entry name" value="LysM_dom_sf"/>
</dbReference>
<dbReference type="InterPro" id="IPR018392">
    <property type="entry name" value="LysM"/>
</dbReference>
<accession>A0A512IT44</accession>
<feature type="compositionally biased region" description="Low complexity" evidence="1">
    <location>
        <begin position="367"/>
        <end position="384"/>
    </location>
</feature>
<proteinExistence type="predicted"/>
<dbReference type="PANTHER" id="PTHR34700">
    <property type="entry name" value="POTASSIUM BINDING PROTEIN KBP"/>
    <property type="match status" value="1"/>
</dbReference>
<dbReference type="SMART" id="SM00257">
    <property type="entry name" value="LysM"/>
    <property type="match status" value="1"/>
</dbReference>
<dbReference type="CDD" id="cd00118">
    <property type="entry name" value="LysM"/>
    <property type="match status" value="1"/>
</dbReference>
<reference evidence="3 4" key="1">
    <citation type="submission" date="2019-07" db="EMBL/GenBank/DDBJ databases">
        <title>Whole genome shotgun sequence of Methylobacterium haplocladii NBRC 107714.</title>
        <authorList>
            <person name="Hosoyama A."/>
            <person name="Uohara A."/>
            <person name="Ohji S."/>
            <person name="Ichikawa N."/>
        </authorList>
    </citation>
    <scope>NUCLEOTIDE SEQUENCE [LARGE SCALE GENOMIC DNA]</scope>
    <source>
        <strain evidence="3 4">NBRC 107714</strain>
    </source>
</reference>
<dbReference type="EMBL" id="BJZT01000036">
    <property type="protein sequence ID" value="GEP00884.1"/>
    <property type="molecule type" value="Genomic_DNA"/>
</dbReference>
<dbReference type="InterPro" id="IPR052196">
    <property type="entry name" value="Bact_Kbp"/>
</dbReference>
<dbReference type="Gene3D" id="3.10.350.10">
    <property type="entry name" value="LysM domain"/>
    <property type="match status" value="1"/>
</dbReference>
<feature type="domain" description="LysM" evidence="2">
    <location>
        <begin position="499"/>
        <end position="548"/>
    </location>
</feature>
<feature type="compositionally biased region" description="Low complexity" evidence="1">
    <location>
        <begin position="250"/>
        <end position="260"/>
    </location>
</feature>
<gene>
    <name evidence="3" type="ORF">MHA02_32710</name>
</gene>
<evidence type="ECO:0000313" key="4">
    <source>
        <dbReference type="Proteomes" id="UP000321258"/>
    </source>
</evidence>
<protein>
    <recommendedName>
        <fullName evidence="2">LysM domain-containing protein</fullName>
    </recommendedName>
</protein>
<evidence type="ECO:0000259" key="2">
    <source>
        <dbReference type="PROSITE" id="PS51782"/>
    </source>
</evidence>
<organism evidence="3 4">
    <name type="scientific">Methylobacterium haplocladii</name>
    <dbReference type="NCBI Taxonomy" id="1176176"/>
    <lineage>
        <taxon>Bacteria</taxon>
        <taxon>Pseudomonadati</taxon>
        <taxon>Pseudomonadota</taxon>
        <taxon>Alphaproteobacteria</taxon>
        <taxon>Hyphomicrobiales</taxon>
        <taxon>Methylobacteriaceae</taxon>
        <taxon>Methylobacterium</taxon>
    </lineage>
</organism>
<feature type="compositionally biased region" description="Basic and acidic residues" evidence="1">
    <location>
        <begin position="72"/>
        <end position="88"/>
    </location>
</feature>
<evidence type="ECO:0000256" key="1">
    <source>
        <dbReference type="SAM" id="MobiDB-lite"/>
    </source>
</evidence>
<feature type="compositionally biased region" description="Basic and acidic residues" evidence="1">
    <location>
        <begin position="223"/>
        <end position="232"/>
    </location>
</feature>
<dbReference type="OrthoDB" id="370541at2"/>
<comment type="caution">
    <text evidence="3">The sequence shown here is derived from an EMBL/GenBank/DDBJ whole genome shotgun (WGS) entry which is preliminary data.</text>
</comment>
<feature type="region of interest" description="Disordered" evidence="1">
    <location>
        <begin position="41"/>
        <end position="116"/>
    </location>
</feature>
<evidence type="ECO:0000313" key="3">
    <source>
        <dbReference type="EMBL" id="GEP00884.1"/>
    </source>
</evidence>
<name>A0A512IT44_9HYPH</name>
<dbReference type="PANTHER" id="PTHR34700:SF4">
    <property type="entry name" value="PHAGE-LIKE ELEMENT PBSX PROTEIN XKDP"/>
    <property type="match status" value="1"/>
</dbReference>
<dbReference type="Proteomes" id="UP000321258">
    <property type="component" value="Unassembled WGS sequence"/>
</dbReference>
<sequence>MTAGLQRGLALAGIGVAVGLAVVAALFGTGDLLKRVRGAVVPTETPRSAADLPKSGPASSEAPADRPPANTEKSRPDTGDRAAIDPDKNPLAGLGDAPQGESRQAEGARTPSLDILRVEPSGEAVLAGRGAPKASVELLRDNKTVARATADESGQFAIDSLTLPPGNSELTLRSTTPDGKTTEGKASAVVVIDKDRKAQPLVAVSEPDKPTRVLSMPGATAEAGKDVGKDTGKPAPVGDKAGAPPRREAALPGAGDKPAAAAGEAAPVKIVSIDAQEGGRLFVSGQGAAWTSLRLYLNDTLVASGRSGADGRVSFTIGRGVKPGGYQIRIDQVDDASGKVGHRAQVGFHFPTQLAAKEPAKDPVGSAAPAKPEAAAARAAEKQAPIPPSATRPSADGTPAVAAGAGRPIAAMPSPDADRRTAEALSPKLPGAGRLPGSDARAASPPAVAPGAGQALPANPPGAPPRLAGRSPTAPQGPDMAASGAPGDQPATVFVPEIDTAKITRGDNLWQISRRSYGDGKRYTVIYDANRDQIRDPNLIYPGQIFVMPKESPAADRQGAKRG</sequence>
<feature type="region of interest" description="Disordered" evidence="1">
    <location>
        <begin position="353"/>
        <end position="491"/>
    </location>
</feature>
<dbReference type="RefSeq" id="WP_147080594.1">
    <property type="nucleotide sequence ID" value="NZ_BJZT01000036.1"/>
</dbReference>
<keyword evidence="4" id="KW-1185">Reference proteome</keyword>